<comment type="caution">
    <text evidence="2">The sequence shown here is derived from an EMBL/GenBank/DDBJ whole genome shotgun (WGS) entry which is preliminary data.</text>
</comment>
<organism evidence="2 3">
    <name type="scientific">Undibacterium rivi</name>
    <dbReference type="NCBI Taxonomy" id="2828729"/>
    <lineage>
        <taxon>Bacteria</taxon>
        <taxon>Pseudomonadati</taxon>
        <taxon>Pseudomonadota</taxon>
        <taxon>Betaproteobacteria</taxon>
        <taxon>Burkholderiales</taxon>
        <taxon>Oxalobacteraceae</taxon>
        <taxon>Undibacterium</taxon>
    </lineage>
</organism>
<reference evidence="2 3" key="1">
    <citation type="submission" date="2021-04" db="EMBL/GenBank/DDBJ databases">
        <title>novel species isolated from subtropical streams in China.</title>
        <authorList>
            <person name="Lu H."/>
        </authorList>
    </citation>
    <scope>NUCLEOTIDE SEQUENCE [LARGE SCALE GENOMIC DNA]</scope>
    <source>
        <strain evidence="2 3">FT147W</strain>
    </source>
</reference>
<gene>
    <name evidence="2" type="ORF">KDM87_06905</name>
</gene>
<keyword evidence="3" id="KW-1185">Reference proteome</keyword>
<dbReference type="InterPro" id="IPR001387">
    <property type="entry name" value="Cro/C1-type_HTH"/>
</dbReference>
<evidence type="ECO:0000313" key="2">
    <source>
        <dbReference type="EMBL" id="MBR7792325.1"/>
    </source>
</evidence>
<dbReference type="EMBL" id="JAGSPK010000002">
    <property type="protein sequence ID" value="MBR7792325.1"/>
    <property type="molecule type" value="Genomic_DNA"/>
</dbReference>
<dbReference type="Gene3D" id="1.10.260.40">
    <property type="entry name" value="lambda repressor-like DNA-binding domains"/>
    <property type="match status" value="1"/>
</dbReference>
<evidence type="ECO:0000313" key="3">
    <source>
        <dbReference type="Proteomes" id="UP000682982"/>
    </source>
</evidence>
<protein>
    <submittedName>
        <fullName evidence="2">Helix-turn-helix domain-containing protein</fullName>
    </submittedName>
</protein>
<sequence length="65" mass="7197">MDNISILLCEIKSKTGWSESKLAAQIGISQPTVNRILRGQTQCMSGTLVSIQSLHREKCVHEQIS</sequence>
<dbReference type="CDD" id="cd00093">
    <property type="entry name" value="HTH_XRE"/>
    <property type="match status" value="1"/>
</dbReference>
<name>A0ABS5H0U3_9BURK</name>
<feature type="domain" description="HTH cro/C1-type" evidence="1">
    <location>
        <begin position="16"/>
        <end position="42"/>
    </location>
</feature>
<evidence type="ECO:0000259" key="1">
    <source>
        <dbReference type="Pfam" id="PF01381"/>
    </source>
</evidence>
<dbReference type="Proteomes" id="UP000682982">
    <property type="component" value="Unassembled WGS sequence"/>
</dbReference>
<dbReference type="SUPFAM" id="SSF47413">
    <property type="entry name" value="lambda repressor-like DNA-binding domains"/>
    <property type="match status" value="1"/>
</dbReference>
<dbReference type="InterPro" id="IPR010982">
    <property type="entry name" value="Lambda_DNA-bd_dom_sf"/>
</dbReference>
<proteinExistence type="predicted"/>
<dbReference type="Pfam" id="PF01381">
    <property type="entry name" value="HTH_3"/>
    <property type="match status" value="1"/>
</dbReference>
<dbReference type="RefSeq" id="WP_212678385.1">
    <property type="nucleotide sequence ID" value="NZ_JAGSPK010000002.1"/>
</dbReference>
<accession>A0ABS5H0U3</accession>